<comment type="caution">
    <text evidence="1">The sequence shown here is derived from an EMBL/GenBank/DDBJ whole genome shotgun (WGS) entry which is preliminary data.</text>
</comment>
<dbReference type="Proteomes" id="UP000605392">
    <property type="component" value="Unassembled WGS sequence"/>
</dbReference>
<accession>A0ACB5PS23</accession>
<evidence type="ECO:0000313" key="1">
    <source>
        <dbReference type="EMBL" id="GGF66182.1"/>
    </source>
</evidence>
<proteinExistence type="predicted"/>
<evidence type="ECO:0000313" key="2">
    <source>
        <dbReference type="Proteomes" id="UP000605392"/>
    </source>
</evidence>
<dbReference type="EMBL" id="BMFN01000002">
    <property type="protein sequence ID" value="GGF66182.1"/>
    <property type="molecule type" value="Genomic_DNA"/>
</dbReference>
<reference evidence="1 2" key="1">
    <citation type="journal article" date="2019" name="Int. J. Syst. Evol. Microbiol.">
        <title>The Global Catalogue of Microorganisms (GCM) 10K type strain sequencing project: providing services to taxonomists for standard genome sequencing and annotation.</title>
        <authorList>
            <consortium name="The Broad Institute Genomics Platform"/>
            <consortium name="The Broad Institute Genome Sequencing Center for Infectious Disease"/>
            <person name="Wu L."/>
            <person name="Ma J."/>
        </authorList>
    </citation>
    <scope>NUCLEOTIDE SEQUENCE [LARGE SCALE GENOMIC DNA]</scope>
    <source>
        <strain evidence="1 2">CGMCC 1.12720</strain>
    </source>
</reference>
<name>A0ACB5PS23_9BACT</name>
<protein>
    <submittedName>
        <fullName evidence="1">Polysaccharide chain length determinant protein</fullName>
    </submittedName>
</protein>
<sequence>MGLWPVILRWRNLILLAVTLALVVSALVAWQMPNVYRSTSIFYPTNPESTDPDRIVEEGGRLALGGRAEDLDRIITIGQSQPVAAIIIKRYNLYEHYEAGKPGTEKADQAVLDEYTDNLSIVHSNRDAIELAFHDTDKVRAANIANTLVQVIDSINQRLTMENRGRIITLYRNRTTFLEKESAQVRDSLEDARQRYGIFGRLGLETESGYESRYLAKELAETETELRRAEGELAAGGGSAARVAGLRRAMRGLTQADGGNIINLENYLAGADLVTALYMRYESLQERLVEAQATYENARLAISSDISSIYVVQKAYPATREAKPVRPLIVLSAMFITFALSVIFITLLELYRNNLTLMKPKVVNRSEQVA</sequence>
<organism evidence="1 2">
    <name type="scientific">Hymenobacter qilianensis</name>
    <dbReference type="NCBI Taxonomy" id="1385715"/>
    <lineage>
        <taxon>Bacteria</taxon>
        <taxon>Pseudomonadati</taxon>
        <taxon>Bacteroidota</taxon>
        <taxon>Cytophagia</taxon>
        <taxon>Cytophagales</taxon>
        <taxon>Hymenobacteraceae</taxon>
        <taxon>Hymenobacter</taxon>
    </lineage>
</organism>
<gene>
    <name evidence="1" type="ORF">GCM10011375_21500</name>
</gene>
<keyword evidence="2" id="KW-1185">Reference proteome</keyword>